<dbReference type="Gene3D" id="3.40.50.300">
    <property type="entry name" value="P-loop containing nucleotide triphosphate hydrolases"/>
    <property type="match status" value="1"/>
</dbReference>
<dbReference type="InterPro" id="IPR027417">
    <property type="entry name" value="P-loop_NTPase"/>
</dbReference>
<dbReference type="SMART" id="SM00028">
    <property type="entry name" value="TPR"/>
    <property type="match status" value="5"/>
</dbReference>
<evidence type="ECO:0000256" key="1">
    <source>
        <dbReference type="PROSITE-ProRule" id="PRU00339"/>
    </source>
</evidence>
<proteinExistence type="predicted"/>
<dbReference type="RefSeq" id="WP_165401313.1">
    <property type="nucleotide sequence ID" value="NZ_SGWQ01000003.1"/>
</dbReference>
<evidence type="ECO:0000313" key="3">
    <source>
        <dbReference type="EMBL" id="RZS40829.1"/>
    </source>
</evidence>
<evidence type="ECO:0000259" key="2">
    <source>
        <dbReference type="Pfam" id="PF00931"/>
    </source>
</evidence>
<dbReference type="EMBL" id="SGWQ01000003">
    <property type="protein sequence ID" value="RZS40829.1"/>
    <property type="molecule type" value="Genomic_DNA"/>
</dbReference>
<dbReference type="SUPFAM" id="SSF52540">
    <property type="entry name" value="P-loop containing nucleoside triphosphate hydrolases"/>
    <property type="match status" value="1"/>
</dbReference>
<feature type="repeat" description="TPR" evidence="1">
    <location>
        <begin position="696"/>
        <end position="729"/>
    </location>
</feature>
<dbReference type="AlphaFoldDB" id="A0A4Q7KUZ4"/>
<sequence length="783" mass="86359">MDGRTDGAQPDPGTASTPAEFVEALKALRLWAGQPSLRRLSSLAGTTTTPDGDEVAALPPSTASHVLTGKTLPRLPKLTFVEAFVTGCLSACGESTQRVRDQVHRWQNAWRALHEPPRENGEAAHGLDVHRQLPRDIGEFTGREAELDRVLAFAGEAERDDADAVVVVAIEGMAGVGKTRFMVRAAHQLTRAGRFEEIQLWADLRGFDPNQGPADPAVVLETFLRQLGVRGSDIPIDLAERATLYRDRLDNRKALVLLDNAANEEQVLPLLPGAAGCLVMITTRHSMSGLDGVQRIPIEVFAPGESVRLLGTIAGPERVDADLAGARRVADLCGHLPIMVALAARQLRTRTAWTVRDLSERLTVLEEGSSPAMARLELSYRNLPPALRRVFRFLSRHPGTDFTPRSAAALVRRPVAETESALETLLDEHLLQQETVGRYRFHDLLRRLGHDMTEAEDTPQRQRKALYDCVTWYLHTADAAWQALEPRRRRTFDLVRYVGAAPVPTFASYADALTWCEDERANLVAAARAAADADLTDAAWQLPAVLMRFFYLRSHWTDWLDTHRVALDVARSAGNRRAEAKILNGLGVAHGDLHEFGDAIECCQQAADLYGELGDVYGQAWCLNNLGVTNVDLERPAGAVDYFLRALELFRRCADTQGEAICLNNLGDGYRRLGRPDKAIELLEQALTLQERTDQRYTLGTLGDLYRDTERHAEAVDHYQRALAAHQSVGDRRAAGRTRASLGTTLAAMGQDDLAREHLDQALATFEELGDPDGDAVRTLSVR</sequence>
<protein>
    <submittedName>
        <fullName evidence="3">Tetratricopeptide (TPR) repeat protein</fullName>
    </submittedName>
</protein>
<keyword evidence="4" id="KW-1185">Reference proteome</keyword>
<feature type="domain" description="NB-ARC" evidence="2">
    <location>
        <begin position="160"/>
        <end position="316"/>
    </location>
</feature>
<comment type="caution">
    <text evidence="3">The sequence shown here is derived from an EMBL/GenBank/DDBJ whole genome shotgun (WGS) entry which is preliminary data.</text>
</comment>
<dbReference type="InterPro" id="IPR011990">
    <property type="entry name" value="TPR-like_helical_dom_sf"/>
</dbReference>
<dbReference type="InterPro" id="IPR036388">
    <property type="entry name" value="WH-like_DNA-bd_sf"/>
</dbReference>
<feature type="repeat" description="TPR" evidence="1">
    <location>
        <begin position="660"/>
        <end position="693"/>
    </location>
</feature>
<dbReference type="Pfam" id="PF00931">
    <property type="entry name" value="NB-ARC"/>
    <property type="match status" value="1"/>
</dbReference>
<dbReference type="PRINTS" id="PR00364">
    <property type="entry name" value="DISEASERSIST"/>
</dbReference>
<dbReference type="Pfam" id="PF13424">
    <property type="entry name" value="TPR_12"/>
    <property type="match status" value="2"/>
</dbReference>
<dbReference type="PROSITE" id="PS50005">
    <property type="entry name" value="TPR"/>
    <property type="match status" value="2"/>
</dbReference>
<dbReference type="PANTHER" id="PTHR10098">
    <property type="entry name" value="RAPSYN-RELATED"/>
    <property type="match status" value="1"/>
</dbReference>
<dbReference type="Proteomes" id="UP000294257">
    <property type="component" value="Unassembled WGS sequence"/>
</dbReference>
<dbReference type="Gene3D" id="1.10.10.10">
    <property type="entry name" value="Winged helix-like DNA-binding domain superfamily/Winged helix DNA-binding domain"/>
    <property type="match status" value="1"/>
</dbReference>
<reference evidence="3 4" key="1">
    <citation type="submission" date="2019-02" db="EMBL/GenBank/DDBJ databases">
        <title>Genomic Encyclopedia of Type Strains, Phase IV (KMG-IV): sequencing the most valuable type-strain genomes for metagenomic binning, comparative biology and taxonomic classification.</title>
        <authorList>
            <person name="Goeker M."/>
        </authorList>
    </citation>
    <scope>NUCLEOTIDE SEQUENCE [LARGE SCALE GENOMIC DNA]</scope>
    <source>
        <strain evidence="3 4">DSM 101727</strain>
    </source>
</reference>
<dbReference type="SUPFAM" id="SSF48452">
    <property type="entry name" value="TPR-like"/>
    <property type="match status" value="2"/>
</dbReference>
<evidence type="ECO:0000313" key="4">
    <source>
        <dbReference type="Proteomes" id="UP000294257"/>
    </source>
</evidence>
<gene>
    <name evidence="3" type="ORF">EV193_103143</name>
</gene>
<keyword evidence="1" id="KW-0802">TPR repeat</keyword>
<accession>A0A4Q7KUZ4</accession>
<name>A0A4Q7KUZ4_9PSEU</name>
<organism evidence="3 4">
    <name type="scientific">Herbihabitans rhizosphaerae</name>
    <dbReference type="NCBI Taxonomy" id="1872711"/>
    <lineage>
        <taxon>Bacteria</taxon>
        <taxon>Bacillati</taxon>
        <taxon>Actinomycetota</taxon>
        <taxon>Actinomycetes</taxon>
        <taxon>Pseudonocardiales</taxon>
        <taxon>Pseudonocardiaceae</taxon>
        <taxon>Herbihabitans</taxon>
    </lineage>
</organism>
<dbReference type="InterPro" id="IPR019734">
    <property type="entry name" value="TPR_rpt"/>
</dbReference>
<dbReference type="GO" id="GO:0043531">
    <property type="term" value="F:ADP binding"/>
    <property type="evidence" value="ECO:0007669"/>
    <property type="project" value="InterPro"/>
</dbReference>
<dbReference type="Gene3D" id="1.25.40.10">
    <property type="entry name" value="Tetratricopeptide repeat domain"/>
    <property type="match status" value="2"/>
</dbReference>
<dbReference type="InterPro" id="IPR002182">
    <property type="entry name" value="NB-ARC"/>
</dbReference>